<evidence type="ECO:0000259" key="14">
    <source>
        <dbReference type="PROSITE" id="PS50109"/>
    </source>
</evidence>
<reference evidence="16" key="1">
    <citation type="submission" date="2023-09" db="EMBL/GenBank/DDBJ databases">
        <title>Paucibacter sp. APW11 Genome sequencing and assembly.</title>
        <authorList>
            <person name="Kim I."/>
        </authorList>
    </citation>
    <scope>NUCLEOTIDE SEQUENCE</scope>
    <source>
        <strain evidence="16">APW11</strain>
    </source>
</reference>
<dbReference type="InterPro" id="IPR036890">
    <property type="entry name" value="HATPase_C_sf"/>
</dbReference>
<dbReference type="PANTHER" id="PTHR45436">
    <property type="entry name" value="SENSOR HISTIDINE KINASE YKOH"/>
    <property type="match status" value="1"/>
</dbReference>
<evidence type="ECO:0000259" key="15">
    <source>
        <dbReference type="PROSITE" id="PS50885"/>
    </source>
</evidence>
<evidence type="ECO:0000256" key="6">
    <source>
        <dbReference type="ARBA" id="ARBA00022692"/>
    </source>
</evidence>
<dbReference type="GO" id="GO:0005524">
    <property type="term" value="F:ATP binding"/>
    <property type="evidence" value="ECO:0007669"/>
    <property type="project" value="UniProtKB-KW"/>
</dbReference>
<evidence type="ECO:0000256" key="4">
    <source>
        <dbReference type="ARBA" id="ARBA00022553"/>
    </source>
</evidence>
<evidence type="ECO:0000313" key="16">
    <source>
        <dbReference type="EMBL" id="MDT9001767.1"/>
    </source>
</evidence>
<evidence type="ECO:0000256" key="1">
    <source>
        <dbReference type="ARBA" id="ARBA00000085"/>
    </source>
</evidence>
<dbReference type="InterPro" id="IPR004358">
    <property type="entry name" value="Sig_transdc_His_kin-like_C"/>
</dbReference>
<gene>
    <name evidence="16" type="ORF">RQP53_20995</name>
</gene>
<dbReference type="InterPro" id="IPR050428">
    <property type="entry name" value="TCS_sensor_his_kinase"/>
</dbReference>
<dbReference type="InterPro" id="IPR003660">
    <property type="entry name" value="HAMP_dom"/>
</dbReference>
<evidence type="ECO:0000256" key="12">
    <source>
        <dbReference type="ARBA" id="ARBA00023136"/>
    </source>
</evidence>
<evidence type="ECO:0000256" key="7">
    <source>
        <dbReference type="ARBA" id="ARBA00022741"/>
    </source>
</evidence>
<dbReference type="PANTHER" id="PTHR45436:SF14">
    <property type="entry name" value="SENSOR PROTEIN QSEC"/>
    <property type="match status" value="1"/>
</dbReference>
<evidence type="ECO:0000256" key="3">
    <source>
        <dbReference type="ARBA" id="ARBA00012438"/>
    </source>
</evidence>
<proteinExistence type="predicted"/>
<keyword evidence="8" id="KW-0418">Kinase</keyword>
<dbReference type="InterPro" id="IPR013727">
    <property type="entry name" value="2CSK_N"/>
</dbReference>
<evidence type="ECO:0000256" key="8">
    <source>
        <dbReference type="ARBA" id="ARBA00022777"/>
    </source>
</evidence>
<dbReference type="PROSITE" id="PS50885">
    <property type="entry name" value="HAMP"/>
    <property type="match status" value="1"/>
</dbReference>
<dbReference type="InterPro" id="IPR036097">
    <property type="entry name" value="HisK_dim/P_sf"/>
</dbReference>
<dbReference type="EMBL" id="JAVXZY010000011">
    <property type="protein sequence ID" value="MDT9001767.1"/>
    <property type="molecule type" value="Genomic_DNA"/>
</dbReference>
<dbReference type="Gene3D" id="3.30.565.10">
    <property type="entry name" value="Histidine kinase-like ATPase, C-terminal domain"/>
    <property type="match status" value="1"/>
</dbReference>
<dbReference type="Proteomes" id="UP001246372">
    <property type="component" value="Unassembled WGS sequence"/>
</dbReference>
<feature type="domain" description="HAMP" evidence="15">
    <location>
        <begin position="177"/>
        <end position="229"/>
    </location>
</feature>
<keyword evidence="4" id="KW-0597">Phosphoprotein</keyword>
<protein>
    <recommendedName>
        <fullName evidence="3">histidine kinase</fullName>
        <ecNumber evidence="3">2.7.13.3</ecNumber>
    </recommendedName>
</protein>
<evidence type="ECO:0000256" key="2">
    <source>
        <dbReference type="ARBA" id="ARBA00004141"/>
    </source>
</evidence>
<evidence type="ECO:0000256" key="11">
    <source>
        <dbReference type="ARBA" id="ARBA00023012"/>
    </source>
</evidence>
<dbReference type="Pfam" id="PF00512">
    <property type="entry name" value="HisKA"/>
    <property type="match status" value="1"/>
</dbReference>
<keyword evidence="7" id="KW-0547">Nucleotide-binding</keyword>
<organism evidence="16 17">
    <name type="scientific">Roseateles aquae</name>
    <dbReference type="NCBI Taxonomy" id="3077235"/>
    <lineage>
        <taxon>Bacteria</taxon>
        <taxon>Pseudomonadati</taxon>
        <taxon>Pseudomonadota</taxon>
        <taxon>Betaproteobacteria</taxon>
        <taxon>Burkholderiales</taxon>
        <taxon>Sphaerotilaceae</taxon>
        <taxon>Roseateles</taxon>
    </lineage>
</organism>
<evidence type="ECO:0000256" key="9">
    <source>
        <dbReference type="ARBA" id="ARBA00022840"/>
    </source>
</evidence>
<comment type="caution">
    <text evidence="16">The sequence shown here is derived from an EMBL/GenBank/DDBJ whole genome shotgun (WGS) entry which is preliminary data.</text>
</comment>
<dbReference type="SUPFAM" id="SSF47384">
    <property type="entry name" value="Homodimeric domain of signal transducing histidine kinase"/>
    <property type="match status" value="1"/>
</dbReference>
<evidence type="ECO:0000313" key="17">
    <source>
        <dbReference type="Proteomes" id="UP001246372"/>
    </source>
</evidence>
<sequence>MRSLLRFWPPRSMQLRLLLSQLGMLLLLTTSTGGWSWYEVQRELDELLDAHLAQSAALLLAQQASELEEDEPQPDAPLLHTLSPQLGFQIWLRGQLLQRSVNMPTAAISTAEPGARTVQVGGEDWRVYTASGGGLRIHVAETLASRETLRLALRRNVLLPRLAAMPFMVLIVWWTLRRAMAPLRRLSGELRRRDGRELQPLAERELPTELQPLLAALNALFERIARLLEGERRFTADAAHELRTPIAAIRAQVQVALGAEHAAERDHALQATLGGCDRAARLVDQLLVLARLEAGEGGVAQPVELSALASQMLAEQADAALAKSQQLGLQAPDGGLRVLGYELLLTVLLRNLIDNAMRYSPAGAQIALQLQAAPEGQVLLQVDDSGPGLDEAVLARLGQRFFRPAGQAESGSGLGWSIVKRIAALHGARVALSRSTQLGGLCVQLWLPGVRQTDAAPSAQTLAPAS</sequence>
<dbReference type="InterPro" id="IPR003594">
    <property type="entry name" value="HATPase_dom"/>
</dbReference>
<dbReference type="Gene3D" id="1.10.287.130">
    <property type="match status" value="1"/>
</dbReference>
<keyword evidence="6 13" id="KW-0812">Transmembrane</keyword>
<comment type="catalytic activity">
    <reaction evidence="1">
        <text>ATP + protein L-histidine = ADP + protein N-phospho-L-histidine.</text>
        <dbReference type="EC" id="2.7.13.3"/>
    </reaction>
</comment>
<evidence type="ECO:0000256" key="13">
    <source>
        <dbReference type="SAM" id="Phobius"/>
    </source>
</evidence>
<dbReference type="Pfam" id="PF08521">
    <property type="entry name" value="2CSK_N"/>
    <property type="match status" value="1"/>
</dbReference>
<dbReference type="SUPFAM" id="SSF55874">
    <property type="entry name" value="ATPase domain of HSP90 chaperone/DNA topoisomerase II/histidine kinase"/>
    <property type="match status" value="1"/>
</dbReference>
<keyword evidence="12 13" id="KW-0472">Membrane</keyword>
<keyword evidence="17" id="KW-1185">Reference proteome</keyword>
<keyword evidence="9 16" id="KW-0067">ATP-binding</keyword>
<feature type="transmembrane region" description="Helical" evidence="13">
    <location>
        <begin position="158"/>
        <end position="176"/>
    </location>
</feature>
<feature type="domain" description="Histidine kinase" evidence="14">
    <location>
        <begin position="237"/>
        <end position="451"/>
    </location>
</feature>
<dbReference type="SMART" id="SM00387">
    <property type="entry name" value="HATPase_c"/>
    <property type="match status" value="1"/>
</dbReference>
<dbReference type="EC" id="2.7.13.3" evidence="3"/>
<dbReference type="Pfam" id="PF02518">
    <property type="entry name" value="HATPase_c"/>
    <property type="match status" value="1"/>
</dbReference>
<evidence type="ECO:0000256" key="5">
    <source>
        <dbReference type="ARBA" id="ARBA00022679"/>
    </source>
</evidence>
<name>A0ABU3PHC1_9BURK</name>
<dbReference type="PROSITE" id="PS50109">
    <property type="entry name" value="HIS_KIN"/>
    <property type="match status" value="1"/>
</dbReference>
<dbReference type="InterPro" id="IPR005467">
    <property type="entry name" value="His_kinase_dom"/>
</dbReference>
<dbReference type="CDD" id="cd00082">
    <property type="entry name" value="HisKA"/>
    <property type="match status" value="1"/>
</dbReference>
<keyword evidence="10 13" id="KW-1133">Transmembrane helix</keyword>
<dbReference type="SMART" id="SM00388">
    <property type="entry name" value="HisKA"/>
    <property type="match status" value="1"/>
</dbReference>
<accession>A0ABU3PHC1</accession>
<dbReference type="PRINTS" id="PR00344">
    <property type="entry name" value="BCTRLSENSOR"/>
</dbReference>
<dbReference type="InterPro" id="IPR003661">
    <property type="entry name" value="HisK_dim/P_dom"/>
</dbReference>
<keyword evidence="11" id="KW-0902">Two-component regulatory system</keyword>
<evidence type="ECO:0000256" key="10">
    <source>
        <dbReference type="ARBA" id="ARBA00022989"/>
    </source>
</evidence>
<keyword evidence="5" id="KW-0808">Transferase</keyword>
<comment type="subcellular location">
    <subcellularLocation>
        <location evidence="2">Membrane</location>
        <topology evidence="2">Multi-pass membrane protein</topology>
    </subcellularLocation>
</comment>